<keyword evidence="2" id="KW-1185">Reference proteome</keyword>
<proteinExistence type="predicted"/>
<reference evidence="1" key="1">
    <citation type="submission" date="2023-06" db="EMBL/GenBank/DDBJ databases">
        <authorList>
            <consortium name="Lawrence Berkeley National Laboratory"/>
            <person name="Ahrendt S."/>
            <person name="Sahu N."/>
            <person name="Indic B."/>
            <person name="Wong-Bajracharya J."/>
            <person name="Merenyi Z."/>
            <person name="Ke H.-M."/>
            <person name="Monk M."/>
            <person name="Kocsube S."/>
            <person name="Drula E."/>
            <person name="Lipzen A."/>
            <person name="Balint B."/>
            <person name="Henrissat B."/>
            <person name="Andreopoulos B."/>
            <person name="Martin F.M."/>
            <person name="Harder C.B."/>
            <person name="Rigling D."/>
            <person name="Ford K.L."/>
            <person name="Foster G.D."/>
            <person name="Pangilinan J."/>
            <person name="Papanicolaou A."/>
            <person name="Barry K."/>
            <person name="LaButti K."/>
            <person name="Viragh M."/>
            <person name="Koriabine M."/>
            <person name="Yan M."/>
            <person name="Riley R."/>
            <person name="Champramary S."/>
            <person name="Plett K.L."/>
            <person name="Tsai I.J."/>
            <person name="Slot J."/>
            <person name="Sipos G."/>
            <person name="Plett J."/>
            <person name="Nagy L.G."/>
            <person name="Grigoriev I.V."/>
        </authorList>
    </citation>
    <scope>NUCLEOTIDE SEQUENCE</scope>
    <source>
        <strain evidence="1">ICMP 16352</strain>
    </source>
</reference>
<evidence type="ECO:0000313" key="2">
    <source>
        <dbReference type="Proteomes" id="UP001175227"/>
    </source>
</evidence>
<feature type="non-terminal residue" evidence="1">
    <location>
        <position position="1"/>
    </location>
</feature>
<accession>A0AA39PUF8</accession>
<name>A0AA39PUF8_9AGAR</name>
<dbReference type="AlphaFoldDB" id="A0AA39PUF8"/>
<dbReference type="EMBL" id="JAUEPR010000001">
    <property type="protein sequence ID" value="KAK0490250.1"/>
    <property type="molecule type" value="Genomic_DNA"/>
</dbReference>
<comment type="caution">
    <text evidence="1">The sequence shown here is derived from an EMBL/GenBank/DDBJ whole genome shotgun (WGS) entry which is preliminary data.</text>
</comment>
<feature type="non-terminal residue" evidence="1">
    <location>
        <position position="104"/>
    </location>
</feature>
<protein>
    <submittedName>
        <fullName evidence="1">Uncharacterized protein</fullName>
    </submittedName>
</protein>
<gene>
    <name evidence="1" type="ORF">IW261DRAFT_1315337</name>
</gene>
<dbReference type="Proteomes" id="UP001175227">
    <property type="component" value="Unassembled WGS sequence"/>
</dbReference>
<organism evidence="1 2">
    <name type="scientific">Armillaria novae-zelandiae</name>
    <dbReference type="NCBI Taxonomy" id="153914"/>
    <lineage>
        <taxon>Eukaryota</taxon>
        <taxon>Fungi</taxon>
        <taxon>Dikarya</taxon>
        <taxon>Basidiomycota</taxon>
        <taxon>Agaricomycotina</taxon>
        <taxon>Agaricomycetes</taxon>
        <taxon>Agaricomycetidae</taxon>
        <taxon>Agaricales</taxon>
        <taxon>Marasmiineae</taxon>
        <taxon>Physalacriaceae</taxon>
        <taxon>Armillaria</taxon>
    </lineage>
</organism>
<sequence length="104" mass="11613">EVQVVAGAIAAFQYNNGTRDRNGLDPLDSTIIPAITIFGTRPVFYKVPVTQQLSKAAATGHYPVSETKVVKCVVAPRSRHLFEGMEVPEFRQEVIECYETFKRI</sequence>
<evidence type="ECO:0000313" key="1">
    <source>
        <dbReference type="EMBL" id="KAK0490250.1"/>
    </source>
</evidence>